<dbReference type="OrthoDB" id="565731at2759"/>
<feature type="compositionally biased region" description="Low complexity" evidence="4">
    <location>
        <begin position="18"/>
        <end position="42"/>
    </location>
</feature>
<gene>
    <name evidence="6" type="ORF">CC85DRAFT_240966</name>
</gene>
<dbReference type="GO" id="GO:0008263">
    <property type="term" value="F:pyrimidine-specific mismatch base pair DNA N-glycosylase activity"/>
    <property type="evidence" value="ECO:0007669"/>
    <property type="project" value="TreeGrafter"/>
</dbReference>
<dbReference type="InterPro" id="IPR036895">
    <property type="entry name" value="Uracil-DNA_glycosylase-like_sf"/>
</dbReference>
<feature type="non-terminal residue" evidence="6">
    <location>
        <position position="209"/>
    </location>
</feature>
<reference evidence="6 7" key="1">
    <citation type="submission" date="2015-03" db="EMBL/GenBank/DDBJ databases">
        <title>Genomics and transcriptomics of the oil-accumulating basidiomycete yeast T. oleaginosus allow insights into substrate utilization and the diverse evolutionary trajectories of mating systems in fungi.</title>
        <authorList>
            <consortium name="DOE Joint Genome Institute"/>
            <person name="Kourist R."/>
            <person name="Kracht O."/>
            <person name="Bracharz F."/>
            <person name="Lipzen A."/>
            <person name="Nolan M."/>
            <person name="Ohm R."/>
            <person name="Grigoriev I."/>
            <person name="Sun S."/>
            <person name="Heitman J."/>
            <person name="Bruck T."/>
            <person name="Nowrousian M."/>
        </authorList>
    </citation>
    <scope>NUCLEOTIDE SEQUENCE [LARGE SCALE GENOMIC DNA]</scope>
    <source>
        <strain evidence="6 7">IBC0246</strain>
    </source>
</reference>
<dbReference type="PANTHER" id="PTHR12159:SF9">
    <property type="entry name" value="G_T MISMATCH-SPECIFIC THYMINE DNA GLYCOSYLASE"/>
    <property type="match status" value="1"/>
</dbReference>
<evidence type="ECO:0000256" key="2">
    <source>
        <dbReference type="ARBA" id="ARBA00022801"/>
    </source>
</evidence>
<keyword evidence="2" id="KW-0378">Hydrolase</keyword>
<dbReference type="PANTHER" id="PTHR12159">
    <property type="entry name" value="G/T AND G/U MISMATCH-SPECIFIC DNA GLYCOSYLASE"/>
    <property type="match status" value="1"/>
</dbReference>
<dbReference type="Proteomes" id="UP000053611">
    <property type="component" value="Unassembled WGS sequence"/>
</dbReference>
<evidence type="ECO:0000256" key="1">
    <source>
        <dbReference type="ARBA" id="ARBA00022763"/>
    </source>
</evidence>
<keyword evidence="3" id="KW-0234">DNA repair</keyword>
<keyword evidence="1" id="KW-0227">DNA damage</keyword>
<organism evidence="6 7">
    <name type="scientific">Cutaneotrichosporon oleaginosum</name>
    <dbReference type="NCBI Taxonomy" id="879819"/>
    <lineage>
        <taxon>Eukaryota</taxon>
        <taxon>Fungi</taxon>
        <taxon>Dikarya</taxon>
        <taxon>Basidiomycota</taxon>
        <taxon>Agaricomycotina</taxon>
        <taxon>Tremellomycetes</taxon>
        <taxon>Trichosporonales</taxon>
        <taxon>Trichosporonaceae</taxon>
        <taxon>Cutaneotrichosporon</taxon>
    </lineage>
</organism>
<dbReference type="EMBL" id="KQ087182">
    <property type="protein sequence ID" value="KLT45360.1"/>
    <property type="molecule type" value="Genomic_DNA"/>
</dbReference>
<dbReference type="STRING" id="879819.A0A0J0XW85"/>
<dbReference type="Pfam" id="PF03167">
    <property type="entry name" value="UDG"/>
    <property type="match status" value="1"/>
</dbReference>
<dbReference type="CDD" id="cd10028">
    <property type="entry name" value="UDG-F2_TDG_MUG"/>
    <property type="match status" value="1"/>
</dbReference>
<proteinExistence type="predicted"/>
<dbReference type="GeneID" id="28980799"/>
<sequence>MASPAENLRSRLAQYAYAGAGASPSPRRSPRTTAPPTATTSGYVSDDEDSGPSTPSKPAAISPRTPKRRPDGSLDKFGWKKARGYASPEKYAHLQPIGDCLAPELKLIFCGINPGTRSSKRGHHFAHPTNKFWRALHLSGLTPRLLSPEEDSTLPSAYRYGLTNLVDRPTAEQNELSPAEMRAAVLPLVRKFRAYRPRVVCFVGKKIWD</sequence>
<dbReference type="GO" id="GO:0006285">
    <property type="term" value="P:base-excision repair, AP site formation"/>
    <property type="evidence" value="ECO:0007669"/>
    <property type="project" value="InterPro"/>
</dbReference>
<evidence type="ECO:0000313" key="6">
    <source>
        <dbReference type="EMBL" id="KLT45360.1"/>
    </source>
</evidence>
<evidence type="ECO:0000256" key="4">
    <source>
        <dbReference type="SAM" id="MobiDB-lite"/>
    </source>
</evidence>
<dbReference type="SUPFAM" id="SSF52141">
    <property type="entry name" value="Uracil-DNA glycosylase-like"/>
    <property type="match status" value="1"/>
</dbReference>
<name>A0A0J0XW85_9TREE</name>
<dbReference type="Gene3D" id="3.40.470.10">
    <property type="entry name" value="Uracil-DNA glycosylase-like domain"/>
    <property type="match status" value="1"/>
</dbReference>
<keyword evidence="7" id="KW-1185">Reference proteome</keyword>
<protein>
    <submittedName>
        <fullName evidence="6">DNA glycosylase</fullName>
    </submittedName>
</protein>
<accession>A0A0J0XW85</accession>
<feature type="region of interest" description="Disordered" evidence="4">
    <location>
        <begin position="16"/>
        <end position="76"/>
    </location>
</feature>
<evidence type="ECO:0000313" key="7">
    <source>
        <dbReference type="Proteomes" id="UP000053611"/>
    </source>
</evidence>
<evidence type="ECO:0000256" key="3">
    <source>
        <dbReference type="ARBA" id="ARBA00023204"/>
    </source>
</evidence>
<dbReference type="InterPro" id="IPR005122">
    <property type="entry name" value="Uracil-DNA_glycosylase-like"/>
</dbReference>
<evidence type="ECO:0000259" key="5">
    <source>
        <dbReference type="Pfam" id="PF03167"/>
    </source>
</evidence>
<dbReference type="GO" id="GO:0004844">
    <property type="term" value="F:uracil DNA N-glycosylase activity"/>
    <property type="evidence" value="ECO:0007669"/>
    <property type="project" value="TreeGrafter"/>
</dbReference>
<dbReference type="InterPro" id="IPR015637">
    <property type="entry name" value="MUG/TDG"/>
</dbReference>
<feature type="domain" description="Uracil-DNA glycosylase-like" evidence="5">
    <location>
        <begin position="102"/>
        <end position="209"/>
    </location>
</feature>
<dbReference type="AlphaFoldDB" id="A0A0J0XW85"/>